<keyword evidence="1" id="KW-0472">Membrane</keyword>
<name>A0ABR9K0B1_9ACTN</name>
<gene>
    <name evidence="2" type="ORF">H4W34_006103</name>
</gene>
<organism evidence="2 3">
    <name type="scientific">Actinomadura algeriensis</name>
    <dbReference type="NCBI Taxonomy" id="1679523"/>
    <lineage>
        <taxon>Bacteria</taxon>
        <taxon>Bacillati</taxon>
        <taxon>Actinomycetota</taxon>
        <taxon>Actinomycetes</taxon>
        <taxon>Streptosporangiales</taxon>
        <taxon>Thermomonosporaceae</taxon>
        <taxon>Actinomadura</taxon>
    </lineage>
</organism>
<dbReference type="InterPro" id="IPR025333">
    <property type="entry name" value="DUF4239"/>
</dbReference>
<dbReference type="Proteomes" id="UP000627838">
    <property type="component" value="Unassembled WGS sequence"/>
</dbReference>
<dbReference type="RefSeq" id="WP_192762329.1">
    <property type="nucleotide sequence ID" value="NZ_JADBDZ010000001.1"/>
</dbReference>
<sequence>MIVYFAAAACAVGVVAVASALVRRTRRAADDAAPDGATVSHAGSMLSALFLLAFAIAVIVPWTTADAARAGTYAETQAIAETYWAASRLPADQRDGVRSGLRAYVDTVRDPEWDLMADGRLTPAGWTLLDRVRRDVIALEADTDELREARAVVLDGLGQIASARHQRAMDARTAPPPGLTVVTVLTGAAVVLLPFLAGAAPRGAALIPLAIMAALLAAGTYLTIDIAHPFDGALAVGPEAFVELQAELQRIDGGG</sequence>
<dbReference type="Pfam" id="PF14023">
    <property type="entry name" value="Bestrophin-like"/>
    <property type="match status" value="1"/>
</dbReference>
<keyword evidence="1" id="KW-1133">Transmembrane helix</keyword>
<feature type="transmembrane region" description="Helical" evidence="1">
    <location>
        <begin position="177"/>
        <end position="197"/>
    </location>
</feature>
<feature type="transmembrane region" description="Helical" evidence="1">
    <location>
        <begin position="203"/>
        <end position="224"/>
    </location>
</feature>
<protein>
    <recommendedName>
        <fullName evidence="4">DUF4239 domain-containing protein</fullName>
    </recommendedName>
</protein>
<evidence type="ECO:0008006" key="4">
    <source>
        <dbReference type="Google" id="ProtNLM"/>
    </source>
</evidence>
<dbReference type="EMBL" id="JADBDZ010000001">
    <property type="protein sequence ID" value="MBE1536270.1"/>
    <property type="molecule type" value="Genomic_DNA"/>
</dbReference>
<evidence type="ECO:0000256" key="1">
    <source>
        <dbReference type="SAM" id="Phobius"/>
    </source>
</evidence>
<evidence type="ECO:0000313" key="2">
    <source>
        <dbReference type="EMBL" id="MBE1536270.1"/>
    </source>
</evidence>
<keyword evidence="3" id="KW-1185">Reference proteome</keyword>
<keyword evidence="1" id="KW-0812">Transmembrane</keyword>
<evidence type="ECO:0000313" key="3">
    <source>
        <dbReference type="Proteomes" id="UP000627838"/>
    </source>
</evidence>
<feature type="transmembrane region" description="Helical" evidence="1">
    <location>
        <begin position="44"/>
        <end position="63"/>
    </location>
</feature>
<reference evidence="2 3" key="1">
    <citation type="submission" date="2020-10" db="EMBL/GenBank/DDBJ databases">
        <title>Sequencing the genomes of 1000 actinobacteria strains.</title>
        <authorList>
            <person name="Klenk H.-P."/>
        </authorList>
    </citation>
    <scope>NUCLEOTIDE SEQUENCE [LARGE SCALE GENOMIC DNA]</scope>
    <source>
        <strain evidence="2 3">DSM 46744</strain>
    </source>
</reference>
<accession>A0ABR9K0B1</accession>
<proteinExistence type="predicted"/>
<comment type="caution">
    <text evidence="2">The sequence shown here is derived from an EMBL/GenBank/DDBJ whole genome shotgun (WGS) entry which is preliminary data.</text>
</comment>